<protein>
    <submittedName>
        <fullName evidence="2">Protein N-acetyltransferase, RimJ/RimL family</fullName>
    </submittedName>
</protein>
<dbReference type="RefSeq" id="WP_091616089.1">
    <property type="nucleotide sequence ID" value="NZ_FOEF01000003.1"/>
</dbReference>
<dbReference type="GO" id="GO:0005737">
    <property type="term" value="C:cytoplasm"/>
    <property type="evidence" value="ECO:0007669"/>
    <property type="project" value="TreeGrafter"/>
</dbReference>
<evidence type="ECO:0000259" key="1">
    <source>
        <dbReference type="PROSITE" id="PS51186"/>
    </source>
</evidence>
<gene>
    <name evidence="2" type="ORF">SAMN04489732_103596</name>
</gene>
<sequence>MSPLVLPSPAPSFGNVRLRAFTERDVDMLRDLATDPYVPTIGSLPGRAGRADALSYMERQATRLVTGAGYSWCVAHRDTDEALGTAGLHLAPIAAGRATAGYAVAPRSRARGVAGQALTALTGFAWSLPELHRIELYIEPWNVASQRAAGRAGYEREGLLRSHQEINGRRVDMILYAAIRPAPG</sequence>
<dbReference type="PANTHER" id="PTHR43441:SF10">
    <property type="entry name" value="ACETYLTRANSFERASE"/>
    <property type="match status" value="1"/>
</dbReference>
<dbReference type="Proteomes" id="UP000198582">
    <property type="component" value="Unassembled WGS sequence"/>
</dbReference>
<keyword evidence="3" id="KW-1185">Reference proteome</keyword>
<dbReference type="STRING" id="394193.SAMN04489732_103596"/>
<evidence type="ECO:0000313" key="2">
    <source>
        <dbReference type="EMBL" id="SEP09347.1"/>
    </source>
</evidence>
<dbReference type="Gene3D" id="3.40.630.30">
    <property type="match status" value="1"/>
</dbReference>
<accession>A0A1H8V290</accession>
<dbReference type="SUPFAM" id="SSF55729">
    <property type="entry name" value="Acyl-CoA N-acyltransferases (Nat)"/>
    <property type="match status" value="1"/>
</dbReference>
<name>A0A1H8V290_9PSEU</name>
<reference evidence="3" key="1">
    <citation type="submission" date="2016-10" db="EMBL/GenBank/DDBJ databases">
        <authorList>
            <person name="Varghese N."/>
            <person name="Submissions S."/>
        </authorList>
    </citation>
    <scope>NUCLEOTIDE SEQUENCE [LARGE SCALE GENOMIC DNA]</scope>
    <source>
        <strain evidence="3">DSM 44993</strain>
    </source>
</reference>
<dbReference type="EMBL" id="FOEF01000003">
    <property type="protein sequence ID" value="SEP09347.1"/>
    <property type="molecule type" value="Genomic_DNA"/>
</dbReference>
<organism evidence="2 3">
    <name type="scientific">Amycolatopsis saalfeldensis</name>
    <dbReference type="NCBI Taxonomy" id="394193"/>
    <lineage>
        <taxon>Bacteria</taxon>
        <taxon>Bacillati</taxon>
        <taxon>Actinomycetota</taxon>
        <taxon>Actinomycetes</taxon>
        <taxon>Pseudonocardiales</taxon>
        <taxon>Pseudonocardiaceae</taxon>
        <taxon>Amycolatopsis</taxon>
    </lineage>
</organism>
<dbReference type="InterPro" id="IPR051908">
    <property type="entry name" value="Ribosomal_N-acetyltransferase"/>
</dbReference>
<dbReference type="GO" id="GO:0008999">
    <property type="term" value="F:protein-N-terminal-alanine acetyltransferase activity"/>
    <property type="evidence" value="ECO:0007669"/>
    <property type="project" value="TreeGrafter"/>
</dbReference>
<keyword evidence="2" id="KW-0808">Transferase</keyword>
<dbReference type="PANTHER" id="PTHR43441">
    <property type="entry name" value="RIBOSOMAL-PROTEIN-SERINE ACETYLTRANSFERASE"/>
    <property type="match status" value="1"/>
</dbReference>
<dbReference type="Pfam" id="PF13302">
    <property type="entry name" value="Acetyltransf_3"/>
    <property type="match status" value="1"/>
</dbReference>
<evidence type="ECO:0000313" key="3">
    <source>
        <dbReference type="Proteomes" id="UP000198582"/>
    </source>
</evidence>
<proteinExistence type="predicted"/>
<feature type="domain" description="N-acetyltransferase" evidence="1">
    <location>
        <begin position="16"/>
        <end position="178"/>
    </location>
</feature>
<dbReference type="InterPro" id="IPR000182">
    <property type="entry name" value="GNAT_dom"/>
</dbReference>
<dbReference type="AlphaFoldDB" id="A0A1H8V290"/>
<dbReference type="GO" id="GO:1990189">
    <property type="term" value="F:protein N-terminal-serine acetyltransferase activity"/>
    <property type="evidence" value="ECO:0007669"/>
    <property type="project" value="TreeGrafter"/>
</dbReference>
<dbReference type="PROSITE" id="PS51186">
    <property type="entry name" value="GNAT"/>
    <property type="match status" value="1"/>
</dbReference>
<dbReference type="InterPro" id="IPR016181">
    <property type="entry name" value="Acyl_CoA_acyltransferase"/>
</dbReference>
<dbReference type="OrthoDB" id="2061990at2"/>